<dbReference type="GO" id="GO:0003677">
    <property type="term" value="F:DNA binding"/>
    <property type="evidence" value="ECO:0007669"/>
    <property type="project" value="UniProtKB-KW"/>
</dbReference>
<evidence type="ECO:0000256" key="1">
    <source>
        <dbReference type="ARBA" id="ARBA00008857"/>
    </source>
</evidence>
<name>A0ABS7ITQ0_9SPHN</name>
<proteinExistence type="inferred from homology"/>
<dbReference type="InterPro" id="IPR011010">
    <property type="entry name" value="DNA_brk_join_enz"/>
</dbReference>
<dbReference type="CDD" id="cd00801">
    <property type="entry name" value="INT_P4_C"/>
    <property type="match status" value="1"/>
</dbReference>
<dbReference type="InterPro" id="IPR025166">
    <property type="entry name" value="Integrase_DNA_bind_dom"/>
</dbReference>
<organism evidence="6 7">
    <name type="scientific">Qipengyuania polymorpha</name>
    <dbReference type="NCBI Taxonomy" id="2867234"/>
    <lineage>
        <taxon>Bacteria</taxon>
        <taxon>Pseudomonadati</taxon>
        <taxon>Pseudomonadota</taxon>
        <taxon>Alphaproteobacteria</taxon>
        <taxon>Sphingomonadales</taxon>
        <taxon>Erythrobacteraceae</taxon>
        <taxon>Qipengyuania</taxon>
    </lineage>
</organism>
<evidence type="ECO:0000256" key="2">
    <source>
        <dbReference type="ARBA" id="ARBA00022908"/>
    </source>
</evidence>
<dbReference type="PROSITE" id="PS51898">
    <property type="entry name" value="TYR_RECOMBINASE"/>
    <property type="match status" value="1"/>
</dbReference>
<dbReference type="InterPro" id="IPR010998">
    <property type="entry name" value="Integrase_recombinase_N"/>
</dbReference>
<dbReference type="Proteomes" id="UP000783253">
    <property type="component" value="Unassembled WGS sequence"/>
</dbReference>
<protein>
    <submittedName>
        <fullName evidence="6">Integrase arm-type DNA-binding domain-containing protein</fullName>
    </submittedName>
</protein>
<sequence length="396" mass="44974">MASGKINKTAVDRLAPADRVQLFWDAELKGFGVKVTPKGRKVYVVDYRMPGKRGSNRYTIGPHGSPWTPDTARAEAKKRLLEISQGVDPNAEKRRRRSETIDYAFSAYAKQFAERYLKSNWPGSYDRAVSTLRRHAIPYFGKRDIRDISKADCAAFIDSLWEMEATARKAREVVGKLFGWAEDRGDIERSPMERVPAPKPGIGRERVLTDQELAKVWSACEAMKSHPYAPLVQFLIFSGQRRGEVGGMLWDEIDWDRKLWEVPAGRTKSRRGNVVPLTQPMVTLLGNLPRLGPLVFSITGENELGNHSKLKARLDGLVEESSGQILDHWTLHDLRRTVATGLQRLGIGSDMIELIQGRTRKLGAGIRYQRYDYLDEKREATNRWTDHVISVFSLRP</sequence>
<dbReference type="InterPro" id="IPR050808">
    <property type="entry name" value="Phage_Integrase"/>
</dbReference>
<evidence type="ECO:0000256" key="3">
    <source>
        <dbReference type="ARBA" id="ARBA00023125"/>
    </source>
</evidence>
<dbReference type="PANTHER" id="PTHR30629">
    <property type="entry name" value="PROPHAGE INTEGRASE"/>
    <property type="match status" value="1"/>
</dbReference>
<dbReference type="Pfam" id="PF22022">
    <property type="entry name" value="Phage_int_M"/>
    <property type="match status" value="1"/>
</dbReference>
<dbReference type="InterPro" id="IPR038488">
    <property type="entry name" value="Integrase_DNA-bd_sf"/>
</dbReference>
<dbReference type="SUPFAM" id="SSF56349">
    <property type="entry name" value="DNA breaking-rejoining enzymes"/>
    <property type="match status" value="1"/>
</dbReference>
<evidence type="ECO:0000259" key="5">
    <source>
        <dbReference type="PROSITE" id="PS51898"/>
    </source>
</evidence>
<evidence type="ECO:0000313" key="6">
    <source>
        <dbReference type="EMBL" id="MBX7456650.1"/>
    </source>
</evidence>
<comment type="caution">
    <text evidence="6">The sequence shown here is derived from an EMBL/GenBank/DDBJ whole genome shotgun (WGS) entry which is preliminary data.</text>
</comment>
<dbReference type="Pfam" id="PF00589">
    <property type="entry name" value="Phage_integrase"/>
    <property type="match status" value="1"/>
</dbReference>
<feature type="domain" description="Tyr recombinase" evidence="5">
    <location>
        <begin position="203"/>
        <end position="384"/>
    </location>
</feature>
<evidence type="ECO:0000256" key="4">
    <source>
        <dbReference type="ARBA" id="ARBA00023172"/>
    </source>
</evidence>
<dbReference type="RefSeq" id="WP_221572097.1">
    <property type="nucleotide sequence ID" value="NZ_JAIGNK010000001.1"/>
</dbReference>
<dbReference type="InterPro" id="IPR002104">
    <property type="entry name" value="Integrase_catalytic"/>
</dbReference>
<dbReference type="Gene3D" id="3.30.160.390">
    <property type="entry name" value="Integrase, DNA-binding domain"/>
    <property type="match status" value="1"/>
</dbReference>
<keyword evidence="4" id="KW-0233">DNA recombination</keyword>
<gene>
    <name evidence="6" type="ORF">K3152_00165</name>
</gene>
<reference evidence="6 7" key="1">
    <citation type="submission" date="2021-08" db="EMBL/GenBank/DDBJ databases">
        <title>Comparative Genomics Analysis of the Genus Qipengyuania Reveals Extensive Genetic Diversity and Metabolic Versatility, Including the Description of Fifteen Novel Species.</title>
        <authorList>
            <person name="Liu Y."/>
        </authorList>
    </citation>
    <scope>NUCLEOTIDE SEQUENCE [LARGE SCALE GENOMIC DNA]</scope>
    <source>
        <strain evidence="6 7">1NDH17</strain>
    </source>
</reference>
<keyword evidence="3 6" id="KW-0238">DNA-binding</keyword>
<keyword evidence="2" id="KW-0229">DNA integration</keyword>
<dbReference type="Gene3D" id="1.10.443.10">
    <property type="entry name" value="Intergrase catalytic core"/>
    <property type="match status" value="1"/>
</dbReference>
<dbReference type="InterPro" id="IPR013762">
    <property type="entry name" value="Integrase-like_cat_sf"/>
</dbReference>
<keyword evidence="7" id="KW-1185">Reference proteome</keyword>
<evidence type="ECO:0000313" key="7">
    <source>
        <dbReference type="Proteomes" id="UP000783253"/>
    </source>
</evidence>
<dbReference type="Pfam" id="PF13356">
    <property type="entry name" value="Arm-DNA-bind_3"/>
    <property type="match status" value="1"/>
</dbReference>
<comment type="similarity">
    <text evidence="1">Belongs to the 'phage' integrase family.</text>
</comment>
<dbReference type="EMBL" id="JAIGNK010000001">
    <property type="protein sequence ID" value="MBX7456650.1"/>
    <property type="molecule type" value="Genomic_DNA"/>
</dbReference>
<dbReference type="PANTHER" id="PTHR30629:SF2">
    <property type="entry name" value="PROPHAGE INTEGRASE INTS-RELATED"/>
    <property type="match status" value="1"/>
</dbReference>
<dbReference type="InterPro" id="IPR053876">
    <property type="entry name" value="Phage_int_M"/>
</dbReference>
<dbReference type="Gene3D" id="1.10.150.130">
    <property type="match status" value="1"/>
</dbReference>
<accession>A0ABS7ITQ0</accession>